<keyword evidence="1" id="KW-0805">Transcription regulation</keyword>
<dbReference type="EMBL" id="JBHSMH010000064">
    <property type="protein sequence ID" value="MFC5470468.1"/>
    <property type="molecule type" value="Genomic_DNA"/>
</dbReference>
<accession>A0ABW0M0Q2</accession>
<dbReference type="InterPro" id="IPR000843">
    <property type="entry name" value="HTH_LacI"/>
</dbReference>
<dbReference type="Pfam" id="PF00356">
    <property type="entry name" value="LacI"/>
    <property type="match status" value="1"/>
</dbReference>
<evidence type="ECO:0000256" key="2">
    <source>
        <dbReference type="ARBA" id="ARBA00023125"/>
    </source>
</evidence>
<organism evidence="5 6">
    <name type="scientific">Cohnella suwonensis</name>
    <dbReference type="NCBI Taxonomy" id="696072"/>
    <lineage>
        <taxon>Bacteria</taxon>
        <taxon>Bacillati</taxon>
        <taxon>Bacillota</taxon>
        <taxon>Bacilli</taxon>
        <taxon>Bacillales</taxon>
        <taxon>Paenibacillaceae</taxon>
        <taxon>Cohnella</taxon>
    </lineage>
</organism>
<reference evidence="6" key="1">
    <citation type="journal article" date="2019" name="Int. J. Syst. Evol. Microbiol.">
        <title>The Global Catalogue of Microorganisms (GCM) 10K type strain sequencing project: providing services to taxonomists for standard genome sequencing and annotation.</title>
        <authorList>
            <consortium name="The Broad Institute Genomics Platform"/>
            <consortium name="The Broad Institute Genome Sequencing Center for Infectious Disease"/>
            <person name="Wu L."/>
            <person name="Ma J."/>
        </authorList>
    </citation>
    <scope>NUCLEOTIDE SEQUENCE [LARGE SCALE GENOMIC DNA]</scope>
    <source>
        <strain evidence="6">CCUG 57113</strain>
    </source>
</reference>
<dbReference type="Proteomes" id="UP001596105">
    <property type="component" value="Unassembled WGS sequence"/>
</dbReference>
<dbReference type="SUPFAM" id="SSF53822">
    <property type="entry name" value="Periplasmic binding protein-like I"/>
    <property type="match status" value="1"/>
</dbReference>
<feature type="domain" description="HTH lacI-type" evidence="4">
    <location>
        <begin position="3"/>
        <end position="57"/>
    </location>
</feature>
<dbReference type="InterPro" id="IPR046335">
    <property type="entry name" value="LacI/GalR-like_sensor"/>
</dbReference>
<protein>
    <submittedName>
        <fullName evidence="5">LacI family DNA-binding transcriptional regulator</fullName>
    </submittedName>
</protein>
<dbReference type="SMART" id="SM00354">
    <property type="entry name" value="HTH_LACI"/>
    <property type="match status" value="1"/>
</dbReference>
<dbReference type="CDD" id="cd06267">
    <property type="entry name" value="PBP1_LacI_sugar_binding-like"/>
    <property type="match status" value="1"/>
</dbReference>
<sequence>MATNIRDVAKAAGVSVATVSKVLNGYTTVNANTKEKVLALVKEMQFRPNQAARALVGRRSMTIGIFLTTGLAHPFFTKILGGMEQALKDKGYDLIYLAQLSRNKEYSFVRHCQSRNVEGVVVFGFQHDDMDFGELMESGIPTLFIDLDMQQGRAGFISSDNEEAIGKAVAYVAGLNHRKIAFLSGMRHSYTGRLRLDGYRAGLKKAGIPYRDDYVVDGDFTKEEGYRLMKELLANPDRPTAVVCGSDLEAIGAIEAIREAGLSVPEDISVVGFDDIEIAAHVSPPLTTVRQDMATIGRRAIELVDGLINDGTMPPPAEIVPTTLVVRESCAPAKEQ</sequence>
<dbReference type="Gene3D" id="1.10.260.40">
    <property type="entry name" value="lambda repressor-like DNA-binding domains"/>
    <property type="match status" value="1"/>
</dbReference>
<dbReference type="InterPro" id="IPR010982">
    <property type="entry name" value="Lambda_DNA-bd_dom_sf"/>
</dbReference>
<evidence type="ECO:0000259" key="4">
    <source>
        <dbReference type="PROSITE" id="PS50932"/>
    </source>
</evidence>
<dbReference type="RefSeq" id="WP_209751306.1">
    <property type="nucleotide sequence ID" value="NZ_JBHSMH010000064.1"/>
</dbReference>
<evidence type="ECO:0000256" key="3">
    <source>
        <dbReference type="ARBA" id="ARBA00023163"/>
    </source>
</evidence>
<dbReference type="SUPFAM" id="SSF47413">
    <property type="entry name" value="lambda repressor-like DNA-binding domains"/>
    <property type="match status" value="1"/>
</dbReference>
<dbReference type="CDD" id="cd01392">
    <property type="entry name" value="HTH_LacI"/>
    <property type="match status" value="1"/>
</dbReference>
<dbReference type="PROSITE" id="PS50932">
    <property type="entry name" value="HTH_LACI_2"/>
    <property type="match status" value="1"/>
</dbReference>
<gene>
    <name evidence="5" type="ORF">ACFPPD_17370</name>
</gene>
<keyword evidence="6" id="KW-1185">Reference proteome</keyword>
<dbReference type="Gene3D" id="3.40.50.2300">
    <property type="match status" value="2"/>
</dbReference>
<keyword evidence="2 5" id="KW-0238">DNA-binding</keyword>
<dbReference type="Pfam" id="PF13377">
    <property type="entry name" value="Peripla_BP_3"/>
    <property type="match status" value="1"/>
</dbReference>
<evidence type="ECO:0000256" key="1">
    <source>
        <dbReference type="ARBA" id="ARBA00023015"/>
    </source>
</evidence>
<dbReference type="PANTHER" id="PTHR30146">
    <property type="entry name" value="LACI-RELATED TRANSCRIPTIONAL REPRESSOR"/>
    <property type="match status" value="1"/>
</dbReference>
<dbReference type="GO" id="GO:0003677">
    <property type="term" value="F:DNA binding"/>
    <property type="evidence" value="ECO:0007669"/>
    <property type="project" value="UniProtKB-KW"/>
</dbReference>
<dbReference type="InterPro" id="IPR028082">
    <property type="entry name" value="Peripla_BP_I"/>
</dbReference>
<dbReference type="PROSITE" id="PS00356">
    <property type="entry name" value="HTH_LACI_1"/>
    <property type="match status" value="1"/>
</dbReference>
<dbReference type="PANTHER" id="PTHR30146:SF109">
    <property type="entry name" value="HTH-TYPE TRANSCRIPTIONAL REGULATOR GALS"/>
    <property type="match status" value="1"/>
</dbReference>
<evidence type="ECO:0000313" key="6">
    <source>
        <dbReference type="Proteomes" id="UP001596105"/>
    </source>
</evidence>
<keyword evidence="3" id="KW-0804">Transcription</keyword>
<proteinExistence type="predicted"/>
<name>A0ABW0M0Q2_9BACL</name>
<comment type="caution">
    <text evidence="5">The sequence shown here is derived from an EMBL/GenBank/DDBJ whole genome shotgun (WGS) entry which is preliminary data.</text>
</comment>
<evidence type="ECO:0000313" key="5">
    <source>
        <dbReference type="EMBL" id="MFC5470468.1"/>
    </source>
</evidence>
<dbReference type="PRINTS" id="PR00036">
    <property type="entry name" value="HTHLACI"/>
</dbReference>